<proteinExistence type="inferred from homology"/>
<dbReference type="InterPro" id="IPR012948">
    <property type="entry name" value="AARP2CN"/>
</dbReference>
<reference evidence="13 14" key="1">
    <citation type="submission" date="2016-10" db="EMBL/GenBank/DDBJ databases">
        <title>The genome of Paramicrosporidium saccamoebae is the missing link in understanding Cryptomycota and Microsporidia evolution.</title>
        <authorList>
            <person name="Quandt C.A."/>
            <person name="Beaudet D."/>
            <person name="Corsaro D."/>
            <person name="Michel R."/>
            <person name="Corradi N."/>
            <person name="James T."/>
        </authorList>
    </citation>
    <scope>NUCLEOTIDE SEQUENCE [LARGE SCALE GENOMIC DNA]</scope>
    <source>
        <strain evidence="13 14">KSL3</strain>
    </source>
</reference>
<dbReference type="GO" id="GO:0005525">
    <property type="term" value="F:GTP binding"/>
    <property type="evidence" value="ECO:0007669"/>
    <property type="project" value="UniProtKB-KW"/>
</dbReference>
<dbReference type="STRING" id="1246581.A0A2H9TJ49"/>
<feature type="region of interest" description="Disordered" evidence="11">
    <location>
        <begin position="1"/>
        <end position="46"/>
    </location>
</feature>
<comment type="catalytic activity">
    <reaction evidence="9">
        <text>GTP + H2O = GDP + phosphate + H(+)</text>
        <dbReference type="Rhea" id="RHEA:19669"/>
        <dbReference type="ChEBI" id="CHEBI:15377"/>
        <dbReference type="ChEBI" id="CHEBI:15378"/>
        <dbReference type="ChEBI" id="CHEBI:37565"/>
        <dbReference type="ChEBI" id="CHEBI:43474"/>
        <dbReference type="ChEBI" id="CHEBI:58189"/>
    </reaction>
    <physiologicalReaction direction="left-to-right" evidence="9">
        <dbReference type="Rhea" id="RHEA:19670"/>
    </physiologicalReaction>
</comment>
<feature type="compositionally biased region" description="Acidic residues" evidence="11">
    <location>
        <begin position="484"/>
        <end position="494"/>
    </location>
</feature>
<feature type="compositionally biased region" description="Basic residues" evidence="11">
    <location>
        <begin position="7"/>
        <end position="24"/>
    </location>
</feature>
<dbReference type="PANTHER" id="PTHR12858">
    <property type="entry name" value="RIBOSOME BIOGENESIS PROTEIN"/>
    <property type="match status" value="1"/>
</dbReference>
<evidence type="ECO:0000256" key="6">
    <source>
        <dbReference type="ARBA" id="ARBA00022840"/>
    </source>
</evidence>
<dbReference type="PANTHER" id="PTHR12858:SF2">
    <property type="entry name" value="RIBOSOME BIOGENESIS PROTEIN BMS1 HOMOLOG"/>
    <property type="match status" value="1"/>
</dbReference>
<evidence type="ECO:0000256" key="7">
    <source>
        <dbReference type="ARBA" id="ARBA00023134"/>
    </source>
</evidence>
<dbReference type="GO" id="GO:0005654">
    <property type="term" value="C:nucleoplasm"/>
    <property type="evidence" value="ECO:0007669"/>
    <property type="project" value="UniProtKB-ARBA"/>
</dbReference>
<dbReference type="PROSITE" id="PS51714">
    <property type="entry name" value="G_BMS1"/>
    <property type="match status" value="1"/>
</dbReference>
<feature type="non-terminal residue" evidence="13">
    <location>
        <position position="1000"/>
    </location>
</feature>
<evidence type="ECO:0000256" key="8">
    <source>
        <dbReference type="ARBA" id="ARBA00023242"/>
    </source>
</evidence>
<keyword evidence="14" id="KW-1185">Reference proteome</keyword>
<dbReference type="OrthoDB" id="10260897at2759"/>
<dbReference type="SMART" id="SM01362">
    <property type="entry name" value="DUF663"/>
    <property type="match status" value="1"/>
</dbReference>
<dbReference type="GO" id="GO:0003924">
    <property type="term" value="F:GTPase activity"/>
    <property type="evidence" value="ECO:0007669"/>
    <property type="project" value="InterPro"/>
</dbReference>
<name>A0A2H9TJ49_9FUNG</name>
<feature type="compositionally biased region" description="Basic residues" evidence="11">
    <location>
        <begin position="954"/>
        <end position="964"/>
    </location>
</feature>
<dbReference type="GO" id="GO:0032040">
    <property type="term" value="C:small-subunit processome"/>
    <property type="evidence" value="ECO:0007669"/>
    <property type="project" value="UniProtKB-ARBA"/>
</dbReference>
<protein>
    <recommendedName>
        <fullName evidence="12">Bms1-type G domain-containing protein</fullName>
    </recommendedName>
</protein>
<dbReference type="InterPro" id="IPR027417">
    <property type="entry name" value="P-loop_NTPase"/>
</dbReference>
<feature type="region of interest" description="Disordered" evidence="11">
    <location>
        <begin position="474"/>
        <end position="545"/>
    </location>
</feature>
<keyword evidence="7" id="KW-0342">GTP-binding</keyword>
<keyword evidence="8" id="KW-0539">Nucleus</keyword>
<sequence length="1000" mass="113648">MDDTSEHKKHRKGKAGGKANKRKERASQDGAREPASARNAAKMQQRREDLAQNKLHVPIMDRTPVEAPPTVVAVVGPVGCGKSTVIRSLVKRYTKQSLGTIKGPVTVVAGRKQRVTFVECTSDLNTMIDVAKVVDVVLLLVDARKGFSMETFEFLNLLQTHGFPRVIGVLTHLDSFKDNKSLRNTKKKLKQRFWTEIYQGAKLFYLSGLLHGRYLPREILNLSRFISVTKPRPIVWRSSHPYVIADRVEDLTPAVEIQKNEKCDRNIVFYGWLRGSNLRSSASVHIPGAGDYPLGNVTILDDPCPLPESDRKMKTLTDKNRLTYAPMSDVSGIVYDRDAIYIDMPTKKTNDSEDEDGEQILGSLKRGKLRPVDEAMEESHMTLFKSSTAPVQLDTDHSDDGENDSDTDHSSDVDSLGHSDEHESAQSDLEDDAGLRRVRDQAQNQDTTDTYKVEEEAISDQDFFESLRSRFITAKPDDQHNAEESDGGFEDLENETQNLDNDAESDDGFEDLEEGTENLNINAKGSRDFEKSPSTKTDPAVAMEKRKEELKKKFDAEFDGRLGKDDGEDVDENYYDEMKNSMQKQLAMNRDEFEHEDPRTRQELEGVQPGRYVRIVIERMPYEFIKYFRPESIVILGGLLPSESNVGFVQTRLKKHRWFPKILKNNEPLVFSIGWRRFQSIPIYSMKDATRNRLIKYTPEHMHCTATFYGPVVPPNTGFCAFRSVAEGQSGFRICATGTILEFDQAMTAVKKLKLVGYPYDIHKNTAFIKDMFTSPLEVCKFEGAALRSVSGIRGQIKKGVATPPGAFRATFEDKLLKSDIVFLRAWYPVAPRKLYNPVLSRLVDDAEGWTAMRLNVELRAERDLATPTGPRDSHYREIERTPRRFNPLHIPKSLQQNLPYASKPKDSVATKSTGYLASRAVILEKDERKKLSMMQQLGTIRRDKEMKRQVKIKASRAEHQKRKAKEDAVQAEKQRAKMKRILASKQQKQDRAAKKSRRI</sequence>
<keyword evidence="6" id="KW-0067">ATP-binding</keyword>
<dbReference type="InterPro" id="IPR039761">
    <property type="entry name" value="Bms1/Tsr1"/>
</dbReference>
<evidence type="ECO:0000256" key="9">
    <source>
        <dbReference type="ARBA" id="ARBA00049117"/>
    </source>
</evidence>
<dbReference type="Pfam" id="PF08142">
    <property type="entry name" value="AARP2CN"/>
    <property type="match status" value="1"/>
</dbReference>
<evidence type="ECO:0000256" key="5">
    <source>
        <dbReference type="ARBA" id="ARBA00022801"/>
    </source>
</evidence>
<dbReference type="GO" id="GO:0034511">
    <property type="term" value="F:U3 snoRNA binding"/>
    <property type="evidence" value="ECO:0007669"/>
    <property type="project" value="TreeGrafter"/>
</dbReference>
<organism evidence="13 14">
    <name type="scientific">Paramicrosporidium saccamoebae</name>
    <dbReference type="NCBI Taxonomy" id="1246581"/>
    <lineage>
        <taxon>Eukaryota</taxon>
        <taxon>Fungi</taxon>
        <taxon>Fungi incertae sedis</taxon>
        <taxon>Cryptomycota</taxon>
        <taxon>Cryptomycota incertae sedis</taxon>
        <taxon>Paramicrosporidium</taxon>
    </lineage>
</organism>
<keyword evidence="2" id="KW-0690">Ribosome biogenesis</keyword>
<dbReference type="Proteomes" id="UP000240830">
    <property type="component" value="Unassembled WGS sequence"/>
</dbReference>
<dbReference type="CDD" id="cd01882">
    <property type="entry name" value="BMS1"/>
    <property type="match status" value="1"/>
</dbReference>
<feature type="compositionally biased region" description="Basic and acidic residues" evidence="11">
    <location>
        <begin position="965"/>
        <end position="976"/>
    </location>
</feature>
<feature type="region of interest" description="Disordered" evidence="11">
    <location>
        <begin position="346"/>
        <end position="436"/>
    </location>
</feature>
<evidence type="ECO:0000259" key="12">
    <source>
        <dbReference type="PROSITE" id="PS51714"/>
    </source>
</evidence>
<evidence type="ECO:0000256" key="3">
    <source>
        <dbReference type="ARBA" id="ARBA00022553"/>
    </source>
</evidence>
<evidence type="ECO:0000256" key="4">
    <source>
        <dbReference type="ARBA" id="ARBA00022741"/>
    </source>
</evidence>
<keyword evidence="5" id="KW-0378">Hydrolase</keyword>
<dbReference type="InterPro" id="IPR030387">
    <property type="entry name" value="G_Bms1/Tsr1_dom"/>
</dbReference>
<dbReference type="SUPFAM" id="SSF52540">
    <property type="entry name" value="P-loop containing nucleoside triphosphate hydrolases"/>
    <property type="match status" value="1"/>
</dbReference>
<dbReference type="Gene3D" id="3.40.50.300">
    <property type="entry name" value="P-loop containing nucleotide triphosphate hydrolases"/>
    <property type="match status" value="1"/>
</dbReference>
<feature type="compositionally biased region" description="Basic and acidic residues" evidence="11">
    <location>
        <begin position="394"/>
        <end position="425"/>
    </location>
</feature>
<evidence type="ECO:0000256" key="1">
    <source>
        <dbReference type="ARBA" id="ARBA00004604"/>
    </source>
</evidence>
<keyword evidence="4" id="KW-0547">Nucleotide-binding</keyword>
<dbReference type="GO" id="GO:0000462">
    <property type="term" value="P:maturation of SSU-rRNA from tricistronic rRNA transcript (SSU-rRNA, 5.8S rRNA, LSU-rRNA)"/>
    <property type="evidence" value="ECO:0007669"/>
    <property type="project" value="TreeGrafter"/>
</dbReference>
<evidence type="ECO:0000256" key="11">
    <source>
        <dbReference type="SAM" id="MobiDB-lite"/>
    </source>
</evidence>
<feature type="region of interest" description="Disordered" evidence="11">
    <location>
        <begin position="954"/>
        <end position="1000"/>
    </location>
</feature>
<dbReference type="Pfam" id="PF04950">
    <property type="entry name" value="RIBIOP_C"/>
    <property type="match status" value="1"/>
</dbReference>
<dbReference type="FunFam" id="3.40.50.300:FF:000105">
    <property type="entry name" value="BMS1 ribosome biogenesis factor"/>
    <property type="match status" value="1"/>
</dbReference>
<dbReference type="InterPro" id="IPR000795">
    <property type="entry name" value="T_Tr_GTP-bd_dom"/>
</dbReference>
<feature type="compositionally biased region" description="Basic and acidic residues" evidence="11">
    <location>
        <begin position="370"/>
        <end position="380"/>
    </location>
</feature>
<comment type="subcellular location">
    <subcellularLocation>
        <location evidence="1">Nucleus</location>
        <location evidence="1">Nucleolus</location>
    </subcellularLocation>
</comment>
<dbReference type="AlphaFoldDB" id="A0A2H9TJ49"/>
<evidence type="ECO:0000256" key="10">
    <source>
        <dbReference type="ARBA" id="ARBA00061391"/>
    </source>
</evidence>
<comment type="similarity">
    <text evidence="10">Belongs to the TRAFAC class translation factor GTPase superfamily. Bms1-like GTPase family. BMS1 subfamily.</text>
</comment>
<dbReference type="InterPro" id="IPR037875">
    <property type="entry name" value="Bms1_N"/>
</dbReference>
<dbReference type="Pfam" id="PF00009">
    <property type="entry name" value="GTP_EFTU"/>
    <property type="match status" value="1"/>
</dbReference>
<feature type="compositionally biased region" description="Acidic residues" evidence="11">
    <location>
        <begin position="501"/>
        <end position="516"/>
    </location>
</feature>
<dbReference type="EMBL" id="MTSL01000159">
    <property type="protein sequence ID" value="PJF17791.1"/>
    <property type="molecule type" value="Genomic_DNA"/>
</dbReference>
<dbReference type="GO" id="GO:0030686">
    <property type="term" value="C:90S preribosome"/>
    <property type="evidence" value="ECO:0007669"/>
    <property type="project" value="TreeGrafter"/>
</dbReference>
<keyword evidence="3" id="KW-0597">Phosphoprotein</keyword>
<evidence type="ECO:0000313" key="13">
    <source>
        <dbReference type="EMBL" id="PJF17791.1"/>
    </source>
</evidence>
<gene>
    <name evidence="13" type="ORF">PSACC_02391</name>
</gene>
<feature type="domain" description="Bms1-type G" evidence="12">
    <location>
        <begin position="68"/>
        <end position="232"/>
    </location>
</feature>
<dbReference type="GO" id="GO:0005524">
    <property type="term" value="F:ATP binding"/>
    <property type="evidence" value="ECO:0007669"/>
    <property type="project" value="UniProtKB-KW"/>
</dbReference>
<accession>A0A2H9TJ49</accession>
<dbReference type="InterPro" id="IPR007034">
    <property type="entry name" value="BMS1_TSR1_C"/>
</dbReference>
<dbReference type="SMART" id="SM00785">
    <property type="entry name" value="AARP2CN"/>
    <property type="match status" value="1"/>
</dbReference>
<evidence type="ECO:0000313" key="14">
    <source>
        <dbReference type="Proteomes" id="UP000240830"/>
    </source>
</evidence>
<evidence type="ECO:0000256" key="2">
    <source>
        <dbReference type="ARBA" id="ARBA00022517"/>
    </source>
</evidence>
<comment type="caution">
    <text evidence="13">The sequence shown here is derived from an EMBL/GenBank/DDBJ whole genome shotgun (WGS) entry which is preliminary data.</text>
</comment>
<dbReference type="GO" id="GO:0000479">
    <property type="term" value="P:endonucleolytic cleavage of tricistronic rRNA transcript (SSU-rRNA, 5.8S rRNA, LSU-rRNA)"/>
    <property type="evidence" value="ECO:0007669"/>
    <property type="project" value="TreeGrafter"/>
</dbReference>